<evidence type="ECO:0000313" key="2">
    <source>
        <dbReference type="Proteomes" id="UP000253303"/>
    </source>
</evidence>
<accession>A0A366M6Y6</accession>
<protein>
    <submittedName>
        <fullName evidence="1">Uncharacterized protein</fullName>
    </submittedName>
</protein>
<reference evidence="1 2" key="1">
    <citation type="submission" date="2018-06" db="EMBL/GenBank/DDBJ databases">
        <title>Sphaerisporangium craniellae sp. nov., isolated from a marine sponge in the South China Sea.</title>
        <authorList>
            <person name="Li L."/>
        </authorList>
    </citation>
    <scope>NUCLEOTIDE SEQUENCE [LARGE SCALE GENOMIC DNA]</scope>
    <source>
        <strain evidence="1 2">LHW63015</strain>
    </source>
</reference>
<dbReference type="Proteomes" id="UP000253303">
    <property type="component" value="Unassembled WGS sequence"/>
</dbReference>
<dbReference type="SUPFAM" id="SSF82171">
    <property type="entry name" value="DPP6 N-terminal domain-like"/>
    <property type="match status" value="1"/>
</dbReference>
<organism evidence="1 2">
    <name type="scientific">Spongiactinospora rosea</name>
    <dbReference type="NCBI Taxonomy" id="2248750"/>
    <lineage>
        <taxon>Bacteria</taxon>
        <taxon>Bacillati</taxon>
        <taxon>Actinomycetota</taxon>
        <taxon>Actinomycetes</taxon>
        <taxon>Streptosporangiales</taxon>
        <taxon>Streptosporangiaceae</taxon>
        <taxon>Spongiactinospora</taxon>
    </lineage>
</organism>
<gene>
    <name evidence="1" type="ORF">DP939_01140</name>
</gene>
<dbReference type="AlphaFoldDB" id="A0A366M6Y6"/>
<proteinExistence type="predicted"/>
<name>A0A366M6Y6_9ACTN</name>
<comment type="caution">
    <text evidence="1">The sequence shown here is derived from an EMBL/GenBank/DDBJ whole genome shotgun (WGS) entry which is preliminary data.</text>
</comment>
<keyword evidence="2" id="KW-1185">Reference proteome</keyword>
<dbReference type="EMBL" id="QMEY01000001">
    <property type="protein sequence ID" value="RBQ21354.1"/>
    <property type="molecule type" value="Genomic_DNA"/>
</dbReference>
<sequence length="309" mass="34181">MTCTDWRLHVLFKEGQGRQDIGILFGVSCGAHRSSGDECIGDIGLSDAASMVRVNESHYRTVPLQVSRDGHRVAYFSKKHLKFVAWDLPTAQTKAISPRLDPQSLDDLSGLEISPDGGFFAVAFHGARPRLLITEFATGKTTTLNGYCSTYGMSRKASWIAVSRECSEEDGTYTEDEGLVTILKRNGEVVSEWKGSEYASVLSPNGRTTVEIHSTPTEDTDEYVITRDAMTGRPIKKFKLRLLSEPSDAIGDCWLNDEEYVVKAEPPESGDGSFGYYRLNVRSGTSHRIRDFKLSLDGDVSMGTIFARD</sequence>
<evidence type="ECO:0000313" key="1">
    <source>
        <dbReference type="EMBL" id="RBQ21354.1"/>
    </source>
</evidence>